<accession>A0A1G2UF20</accession>
<feature type="transmembrane region" description="Helical" evidence="1">
    <location>
        <begin position="12"/>
        <end position="35"/>
    </location>
</feature>
<dbReference type="EMBL" id="MHWM01000032">
    <property type="protein sequence ID" value="OHB08026.1"/>
    <property type="molecule type" value="Genomic_DNA"/>
</dbReference>
<proteinExistence type="predicted"/>
<feature type="transmembrane region" description="Helical" evidence="1">
    <location>
        <begin position="89"/>
        <end position="110"/>
    </location>
</feature>
<keyword evidence="1" id="KW-0812">Transmembrane</keyword>
<sequence length="159" mass="18491">MKPYLTPNPTLAFVIEWGVLIISILLVFSPFIYLGIKKWKKNLPVSWKQVVGAYVSSFAIYFIWEWVILVKIDMWLYNGFTNTGWLRNVLSGPSFKMIFITMFGWPLLAFYCTKLIRDKFTFLNLSLTGVFGLIFLILLFILYMFLSVSALVNIGNNYL</sequence>
<protein>
    <submittedName>
        <fullName evidence="2">Uncharacterized protein</fullName>
    </submittedName>
</protein>
<comment type="caution">
    <text evidence="2">The sequence shown here is derived from an EMBL/GenBank/DDBJ whole genome shotgun (WGS) entry which is preliminary data.</text>
</comment>
<name>A0A1G2UF20_9BACT</name>
<reference evidence="2 3" key="1">
    <citation type="journal article" date="2016" name="Nat. Commun.">
        <title>Thousands of microbial genomes shed light on interconnected biogeochemical processes in an aquifer system.</title>
        <authorList>
            <person name="Anantharaman K."/>
            <person name="Brown C.T."/>
            <person name="Hug L.A."/>
            <person name="Sharon I."/>
            <person name="Castelle C.J."/>
            <person name="Probst A.J."/>
            <person name="Thomas B.C."/>
            <person name="Singh A."/>
            <person name="Wilkins M.J."/>
            <person name="Karaoz U."/>
            <person name="Brodie E.L."/>
            <person name="Williams K.H."/>
            <person name="Hubbard S.S."/>
            <person name="Banfield J.F."/>
        </authorList>
    </citation>
    <scope>NUCLEOTIDE SEQUENCE [LARGE SCALE GENOMIC DNA]</scope>
</reference>
<dbReference type="AlphaFoldDB" id="A0A1G2UF20"/>
<gene>
    <name evidence="2" type="ORF">A3I86_01450</name>
</gene>
<keyword evidence="1" id="KW-0472">Membrane</keyword>
<feature type="transmembrane region" description="Helical" evidence="1">
    <location>
        <begin position="47"/>
        <end position="69"/>
    </location>
</feature>
<evidence type="ECO:0000313" key="3">
    <source>
        <dbReference type="Proteomes" id="UP000177096"/>
    </source>
</evidence>
<organism evidence="2 3">
    <name type="scientific">Candidatus Zambryskibacteria bacterium RIFCSPLOWO2_02_FULL_39_14</name>
    <dbReference type="NCBI Taxonomy" id="1802769"/>
    <lineage>
        <taxon>Bacteria</taxon>
        <taxon>Candidatus Zambryskiibacteriota</taxon>
    </lineage>
</organism>
<evidence type="ECO:0000256" key="1">
    <source>
        <dbReference type="SAM" id="Phobius"/>
    </source>
</evidence>
<feature type="transmembrane region" description="Helical" evidence="1">
    <location>
        <begin position="122"/>
        <end position="146"/>
    </location>
</feature>
<dbReference type="Proteomes" id="UP000177096">
    <property type="component" value="Unassembled WGS sequence"/>
</dbReference>
<keyword evidence="1" id="KW-1133">Transmembrane helix</keyword>
<evidence type="ECO:0000313" key="2">
    <source>
        <dbReference type="EMBL" id="OHB08026.1"/>
    </source>
</evidence>